<dbReference type="GO" id="GO:0000124">
    <property type="term" value="C:SAGA complex"/>
    <property type="evidence" value="ECO:0007669"/>
    <property type="project" value="TreeGrafter"/>
</dbReference>
<dbReference type="GO" id="GO:0003713">
    <property type="term" value="F:transcription coactivator activity"/>
    <property type="evidence" value="ECO:0007669"/>
    <property type="project" value="TreeGrafter"/>
</dbReference>
<evidence type="ECO:0008006" key="9">
    <source>
        <dbReference type="Google" id="ProtNLM"/>
    </source>
</evidence>
<dbReference type="InterPro" id="IPR009072">
    <property type="entry name" value="Histone-fold"/>
</dbReference>
<gene>
    <name evidence="7" type="ORF">L596_005527</name>
</gene>
<name>A0A4V6I8R2_STECR</name>
<sequence length="207" mass="22636">MAEKPSGSGSAPKEEASTSSSGAAQPEASSLGIPRDVQLMLNLLQQAGITGYDPRLVPMMVEFAYRLTQDMLLEAKAISEYAGKKQVDESDVQFAISGSGTSEKRVSDAANKKLLIELATHKNAFPLPPIKQNSGLRLPNDRFCLTAPDFAWHSTQHIHESRQSMVGAFRHEAPSSISADKVMRMLHQPQSSELKRKAQAPLDQDYD</sequence>
<dbReference type="PANTHER" id="PTHR48068:SF4">
    <property type="entry name" value="TATA-BOX BINDING PROTEIN ASSOCIATED FACTOR 9"/>
    <property type="match status" value="1"/>
</dbReference>
<keyword evidence="3" id="KW-0805">Transcription regulation</keyword>
<organism evidence="7 8">
    <name type="scientific">Steinernema carpocapsae</name>
    <name type="common">Entomopathogenic nematode</name>
    <dbReference type="NCBI Taxonomy" id="34508"/>
    <lineage>
        <taxon>Eukaryota</taxon>
        <taxon>Metazoa</taxon>
        <taxon>Ecdysozoa</taxon>
        <taxon>Nematoda</taxon>
        <taxon>Chromadorea</taxon>
        <taxon>Rhabditida</taxon>
        <taxon>Tylenchina</taxon>
        <taxon>Panagrolaimomorpha</taxon>
        <taxon>Strongyloidoidea</taxon>
        <taxon>Steinernematidae</taxon>
        <taxon>Steinernema</taxon>
    </lineage>
</organism>
<dbReference type="GO" id="GO:0051123">
    <property type="term" value="P:RNA polymerase II preinitiation complex assembly"/>
    <property type="evidence" value="ECO:0007669"/>
    <property type="project" value="TreeGrafter"/>
</dbReference>
<evidence type="ECO:0000256" key="1">
    <source>
        <dbReference type="ARBA" id="ARBA00004123"/>
    </source>
</evidence>
<dbReference type="GO" id="GO:0016251">
    <property type="term" value="F:RNA polymerase II general transcription initiation factor activity"/>
    <property type="evidence" value="ECO:0007669"/>
    <property type="project" value="TreeGrafter"/>
</dbReference>
<evidence type="ECO:0000256" key="6">
    <source>
        <dbReference type="SAM" id="MobiDB-lite"/>
    </source>
</evidence>
<dbReference type="GO" id="GO:0046982">
    <property type="term" value="F:protein heterodimerization activity"/>
    <property type="evidence" value="ECO:0007669"/>
    <property type="project" value="InterPro"/>
</dbReference>
<dbReference type="EMBL" id="CM016762">
    <property type="protein sequence ID" value="TMS38903.1"/>
    <property type="molecule type" value="Genomic_DNA"/>
</dbReference>
<accession>A0A4V6I8R2</accession>
<dbReference type="EMBL" id="AZBU02000001">
    <property type="protein sequence ID" value="TMS38903.1"/>
    <property type="molecule type" value="Genomic_DNA"/>
</dbReference>
<keyword evidence="5" id="KW-0539">Nucleus</keyword>
<dbReference type="SUPFAM" id="SSF47113">
    <property type="entry name" value="Histone-fold"/>
    <property type="match status" value="1"/>
</dbReference>
<dbReference type="GO" id="GO:0005669">
    <property type="term" value="C:transcription factor TFIID complex"/>
    <property type="evidence" value="ECO:0007669"/>
    <property type="project" value="TreeGrafter"/>
</dbReference>
<keyword evidence="4" id="KW-0804">Transcription</keyword>
<evidence type="ECO:0000256" key="4">
    <source>
        <dbReference type="ARBA" id="ARBA00023163"/>
    </source>
</evidence>
<proteinExistence type="inferred from homology"/>
<evidence type="ECO:0000313" key="7">
    <source>
        <dbReference type="EMBL" id="TMS38903.1"/>
    </source>
</evidence>
<dbReference type="InterPro" id="IPR003162">
    <property type="entry name" value="TFIID-31"/>
</dbReference>
<dbReference type="AlphaFoldDB" id="A0A4V6I8R2"/>
<dbReference type="OrthoDB" id="341924at2759"/>
<dbReference type="Pfam" id="PF02291">
    <property type="entry name" value="TFIID-31kDa"/>
    <property type="match status" value="1"/>
</dbReference>
<reference evidence="7 8" key="1">
    <citation type="journal article" date="2015" name="Genome Biol.">
        <title>Comparative genomics of Steinernema reveals deeply conserved gene regulatory networks.</title>
        <authorList>
            <person name="Dillman A.R."/>
            <person name="Macchietto M."/>
            <person name="Porter C.F."/>
            <person name="Rogers A."/>
            <person name="Williams B."/>
            <person name="Antoshechkin I."/>
            <person name="Lee M.M."/>
            <person name="Goodwin Z."/>
            <person name="Lu X."/>
            <person name="Lewis E.E."/>
            <person name="Goodrich-Blair H."/>
            <person name="Stock S.P."/>
            <person name="Adams B.J."/>
            <person name="Sternberg P.W."/>
            <person name="Mortazavi A."/>
        </authorList>
    </citation>
    <scope>NUCLEOTIDE SEQUENCE [LARGE SCALE GENOMIC DNA]</scope>
    <source>
        <strain evidence="7 8">ALL</strain>
    </source>
</reference>
<comment type="subcellular location">
    <subcellularLocation>
        <location evidence="1">Nucleus</location>
    </subcellularLocation>
</comment>
<evidence type="ECO:0000256" key="3">
    <source>
        <dbReference type="ARBA" id="ARBA00023015"/>
    </source>
</evidence>
<dbReference type="CDD" id="cd07979">
    <property type="entry name" value="HFD_TAF9"/>
    <property type="match status" value="1"/>
</dbReference>
<dbReference type="Gene3D" id="1.10.20.10">
    <property type="entry name" value="Histone, subunit A"/>
    <property type="match status" value="1"/>
</dbReference>
<comment type="caution">
    <text evidence="7">The sequence shown here is derived from an EMBL/GenBank/DDBJ whole genome shotgun (WGS) entry which is preliminary data.</text>
</comment>
<protein>
    <recommendedName>
        <fullName evidence="9">Transcription initiation factor TFIID subunit 9B</fullName>
    </recommendedName>
</protein>
<dbReference type="Proteomes" id="UP000298663">
    <property type="component" value="Chromosome X"/>
</dbReference>
<comment type="similarity">
    <text evidence="2">Belongs to the TAF9 family.</text>
</comment>
<dbReference type="PANTHER" id="PTHR48068">
    <property type="entry name" value="TAF9 RNA POLYMERASE II, TATA BOX-BINDING PROTEIN (TBP)-ASSOCIATED FACTOR"/>
    <property type="match status" value="1"/>
</dbReference>
<feature type="region of interest" description="Disordered" evidence="6">
    <location>
        <begin position="188"/>
        <end position="207"/>
    </location>
</feature>
<keyword evidence="8" id="KW-1185">Reference proteome</keyword>
<dbReference type="STRING" id="34508.A0A4V6I8R2"/>
<evidence type="ECO:0000256" key="5">
    <source>
        <dbReference type="ARBA" id="ARBA00023242"/>
    </source>
</evidence>
<reference evidence="7 8" key="2">
    <citation type="journal article" date="2019" name="G3 (Bethesda)">
        <title>Hybrid Assembly of the Genome of the Entomopathogenic Nematode Steinernema carpocapsae Identifies the X-Chromosome.</title>
        <authorList>
            <person name="Serra L."/>
            <person name="Macchietto M."/>
            <person name="Macias-Munoz A."/>
            <person name="McGill C.J."/>
            <person name="Rodriguez I.M."/>
            <person name="Rodriguez B."/>
            <person name="Murad R."/>
            <person name="Mortazavi A."/>
        </authorList>
    </citation>
    <scope>NUCLEOTIDE SEQUENCE [LARGE SCALE GENOMIC DNA]</scope>
    <source>
        <strain evidence="7 8">ALL</strain>
    </source>
</reference>
<dbReference type="InterPro" id="IPR051431">
    <property type="entry name" value="TFIID_subunit_9"/>
</dbReference>
<evidence type="ECO:0000256" key="2">
    <source>
        <dbReference type="ARBA" id="ARBA00007646"/>
    </source>
</evidence>
<evidence type="ECO:0000313" key="8">
    <source>
        <dbReference type="Proteomes" id="UP000298663"/>
    </source>
</evidence>
<feature type="region of interest" description="Disordered" evidence="6">
    <location>
        <begin position="1"/>
        <end position="29"/>
    </location>
</feature>